<organism evidence="2 3">
    <name type="scientific">Winogradskyella pelagia</name>
    <dbReference type="NCBI Taxonomy" id="2819984"/>
    <lineage>
        <taxon>Bacteria</taxon>
        <taxon>Pseudomonadati</taxon>
        <taxon>Bacteroidota</taxon>
        <taxon>Flavobacteriia</taxon>
        <taxon>Flavobacteriales</taxon>
        <taxon>Flavobacteriaceae</taxon>
        <taxon>Winogradskyella</taxon>
    </lineage>
</organism>
<feature type="chain" id="PRO_5045128168" description="Transporter" evidence="1">
    <location>
        <begin position="20"/>
        <end position="243"/>
    </location>
</feature>
<gene>
    <name evidence="2" type="ORF">J4050_10415</name>
</gene>
<evidence type="ECO:0000256" key="1">
    <source>
        <dbReference type="SAM" id="SignalP"/>
    </source>
</evidence>
<feature type="signal peptide" evidence="1">
    <location>
        <begin position="1"/>
        <end position="19"/>
    </location>
</feature>
<dbReference type="RefSeq" id="WP_208154529.1">
    <property type="nucleotide sequence ID" value="NZ_JAGEVF010000008.1"/>
</dbReference>
<protein>
    <recommendedName>
        <fullName evidence="4">Transporter</fullName>
    </recommendedName>
</protein>
<dbReference type="EMBL" id="JAGEVF010000008">
    <property type="protein sequence ID" value="MBO3117162.1"/>
    <property type="molecule type" value="Genomic_DNA"/>
</dbReference>
<accession>A0ABS3T346</accession>
<keyword evidence="3" id="KW-1185">Reference proteome</keyword>
<reference evidence="2 3" key="1">
    <citation type="submission" date="2021-03" db="EMBL/GenBank/DDBJ databases">
        <title>Winogradskyella sp. nov., isolated from costal sediment.</title>
        <authorList>
            <person name="Gao C."/>
        </authorList>
    </citation>
    <scope>NUCLEOTIDE SEQUENCE [LARGE SCALE GENOMIC DNA]</scope>
    <source>
        <strain evidence="2 3">DF17</strain>
    </source>
</reference>
<proteinExistence type="predicted"/>
<evidence type="ECO:0000313" key="3">
    <source>
        <dbReference type="Proteomes" id="UP000676776"/>
    </source>
</evidence>
<comment type="caution">
    <text evidence="2">The sequence shown here is derived from an EMBL/GenBank/DDBJ whole genome shotgun (WGS) entry which is preliminary data.</text>
</comment>
<name>A0ABS3T346_9FLAO</name>
<evidence type="ECO:0008006" key="4">
    <source>
        <dbReference type="Google" id="ProtNLM"/>
    </source>
</evidence>
<evidence type="ECO:0000313" key="2">
    <source>
        <dbReference type="EMBL" id="MBO3117162.1"/>
    </source>
</evidence>
<dbReference type="Proteomes" id="UP000676776">
    <property type="component" value="Unassembled WGS sequence"/>
</dbReference>
<sequence length="243" mass="27532">MKLTLAFLISVVICGYSVAQEETVEVPEPLMFDLVRGLGAKQGELEINTLADFPLNNAGERSIEWAPEIEYALFDGFAVEAEFPFEDEHLEAFKVALQYTLGQSKSNKFIHGLQFISEMYRFESITELSLLYIPAYRFNETWSILGLYGLMYETGSDAASKDTTVLLNTTIFANISDQLVLGFEINNTDPTLQKRDDNEMELLLLPQCQYQWKNGFEIQVGLGPRFAENDTEFSGVLRVIKSF</sequence>
<keyword evidence="1" id="KW-0732">Signal</keyword>